<reference evidence="4" key="1">
    <citation type="submission" date="2021-01" db="EMBL/GenBank/DDBJ databases">
        <title>Modified the classification status of verrucomicrobia.</title>
        <authorList>
            <person name="Feng X."/>
        </authorList>
    </citation>
    <scope>NUCLEOTIDE SEQUENCE</scope>
    <source>
        <strain evidence="4">KCTC 22041</strain>
    </source>
</reference>
<evidence type="ECO:0000313" key="5">
    <source>
        <dbReference type="Proteomes" id="UP000603141"/>
    </source>
</evidence>
<comment type="caution">
    <text evidence="4">The sequence shown here is derived from an EMBL/GenBank/DDBJ whole genome shotgun (WGS) entry which is preliminary data.</text>
</comment>
<dbReference type="AlphaFoldDB" id="A0A934S5R5"/>
<feature type="domain" description="DUF1549" evidence="2">
    <location>
        <begin position="44"/>
        <end position="229"/>
    </location>
</feature>
<keyword evidence="1" id="KW-0732">Signal</keyword>
<name>A0A934S5R5_9BACT</name>
<sequence>MKILSLLPIFGSGVTALLISVLPAGAQTTRPQDDPAYLKKAALKIDQHIASFYKKQGLSVPEVTDDATFLRRAFLVSIGRIPSAEEALAFLEIEDPDKREQLISYLLASPGYSSHMTNWAFDLLRVRDRVEGKPIDFEPYRNWVRTAIDNDMPWNEMTHQLLASAGDGWDPETAAVGYYTADRGMPLDNVANSMRVFLGSRMECAQCHDDPFGNQTERLDFYELAAFTNGQEPLRRDYMQELYDELNKGKEYATRKFSIAQLMYNKVYGLSLGGGGTGNIHLPEDYQYRGAMPGELVGARTPFGRQVRVSEKRPRDDARKMLAEWVTAKTGDQFSVVIANRMWRRVMGKGIYEPVDSYIPTEDSHYPELVTLVSNLMVEMGYDLRAFQHVLLLTRTFQFATNPNPSVVAGGDDFHGRKIERLSAEQIWDSLITLSDGDPDRKPRRGFDDRIKIDGKPVLVGQKTMTQLSKEVLALKSKKEVTEYYNHLVSLIEEGNPGDGNAGGNAMMSMMSGGELYDKDAMVRASELPSPAPPDHFLSTFGQSNREIVDADTREPNIGQVLSLMNGFVQDKLVNNPNAHLYQSLKDAKTDQDKIRRLYITILSRPPSQEEMGWMMDEVKTRGENGYHNIVAALVMSSEFLFLQ</sequence>
<evidence type="ECO:0000256" key="1">
    <source>
        <dbReference type="SAM" id="SignalP"/>
    </source>
</evidence>
<dbReference type="InterPro" id="IPR022655">
    <property type="entry name" value="DUF1553"/>
</dbReference>
<dbReference type="PANTHER" id="PTHR35889">
    <property type="entry name" value="CYCLOINULO-OLIGOSACCHARIDE FRUCTANOTRANSFERASE-RELATED"/>
    <property type="match status" value="1"/>
</dbReference>
<organism evidence="4 5">
    <name type="scientific">Luteolibacter pohnpeiensis</name>
    <dbReference type="NCBI Taxonomy" id="454153"/>
    <lineage>
        <taxon>Bacteria</taxon>
        <taxon>Pseudomonadati</taxon>
        <taxon>Verrucomicrobiota</taxon>
        <taxon>Verrucomicrobiia</taxon>
        <taxon>Verrucomicrobiales</taxon>
        <taxon>Verrucomicrobiaceae</taxon>
        <taxon>Luteolibacter</taxon>
    </lineage>
</organism>
<proteinExistence type="predicted"/>
<evidence type="ECO:0000259" key="3">
    <source>
        <dbReference type="Pfam" id="PF07587"/>
    </source>
</evidence>
<dbReference type="RefSeq" id="WP_200267312.1">
    <property type="nucleotide sequence ID" value="NZ_JAENIJ010000003.1"/>
</dbReference>
<dbReference type="Proteomes" id="UP000603141">
    <property type="component" value="Unassembled WGS sequence"/>
</dbReference>
<protein>
    <submittedName>
        <fullName evidence="4">DUF1549 domain-containing protein</fullName>
    </submittedName>
</protein>
<feature type="signal peptide" evidence="1">
    <location>
        <begin position="1"/>
        <end position="26"/>
    </location>
</feature>
<dbReference type="Pfam" id="PF07583">
    <property type="entry name" value="PSCyt2"/>
    <property type="match status" value="1"/>
</dbReference>
<gene>
    <name evidence="4" type="ORF">JIN85_02500</name>
</gene>
<accession>A0A934S5R5</accession>
<keyword evidence="5" id="KW-1185">Reference proteome</keyword>
<feature type="domain" description="DUF1553" evidence="3">
    <location>
        <begin position="319"/>
        <end position="613"/>
    </location>
</feature>
<dbReference type="PANTHER" id="PTHR35889:SF3">
    <property type="entry name" value="F-BOX DOMAIN-CONTAINING PROTEIN"/>
    <property type="match status" value="1"/>
</dbReference>
<dbReference type="Pfam" id="PF07587">
    <property type="entry name" value="PSD1"/>
    <property type="match status" value="1"/>
</dbReference>
<evidence type="ECO:0000313" key="4">
    <source>
        <dbReference type="EMBL" id="MBK1881266.1"/>
    </source>
</evidence>
<dbReference type="InterPro" id="IPR011444">
    <property type="entry name" value="DUF1549"/>
</dbReference>
<feature type="chain" id="PRO_5037206145" evidence="1">
    <location>
        <begin position="27"/>
        <end position="644"/>
    </location>
</feature>
<evidence type="ECO:0000259" key="2">
    <source>
        <dbReference type="Pfam" id="PF07583"/>
    </source>
</evidence>
<dbReference type="EMBL" id="JAENIJ010000003">
    <property type="protein sequence ID" value="MBK1881266.1"/>
    <property type="molecule type" value="Genomic_DNA"/>
</dbReference>